<reference evidence="7 8" key="1">
    <citation type="submission" date="2023-07" db="EMBL/GenBank/DDBJ databases">
        <title>Sorghum-associated microbial communities from plants grown in Nebraska, USA.</title>
        <authorList>
            <person name="Schachtman D."/>
        </authorList>
    </citation>
    <scope>NUCLEOTIDE SEQUENCE [LARGE SCALE GENOMIC DNA]</scope>
    <source>
        <strain evidence="7 8">4256</strain>
    </source>
</reference>
<sequence length="201" mass="22395">MGYTGKERDMYPFSGEKSFLRNCWYVAAFADELDAGPIERVIMDEPVALFRMEDGLPAAMWGICPHRYYPLAQGKVIGHAIQCAYHGFEFDGRTGACSRIPSQGTPPARFRQKTYPLVEHGPWLWIWPGDAQKADPALLPPIEELGVSAPEWRVDHVDLLPTAGRAQLMVENLMDLTHVAFLHGVLIRRHRVSLGAAGGRG</sequence>
<dbReference type="Pfam" id="PF00355">
    <property type="entry name" value="Rieske"/>
    <property type="match status" value="1"/>
</dbReference>
<evidence type="ECO:0000256" key="1">
    <source>
        <dbReference type="ARBA" id="ARBA00022714"/>
    </source>
</evidence>
<dbReference type="InterPro" id="IPR044043">
    <property type="entry name" value="VanA_C_cat"/>
</dbReference>
<keyword evidence="4" id="KW-0408">Iron</keyword>
<proteinExistence type="predicted"/>
<evidence type="ECO:0000256" key="2">
    <source>
        <dbReference type="ARBA" id="ARBA00022723"/>
    </source>
</evidence>
<keyword evidence="5" id="KW-0411">Iron-sulfur</keyword>
<evidence type="ECO:0000259" key="6">
    <source>
        <dbReference type="PROSITE" id="PS51296"/>
    </source>
</evidence>
<keyword evidence="1" id="KW-0001">2Fe-2S</keyword>
<dbReference type="Pfam" id="PF19112">
    <property type="entry name" value="VanA_C"/>
    <property type="match status" value="1"/>
</dbReference>
<organism evidence="7 8">
    <name type="scientific">Sphingobium xenophagum</name>
    <dbReference type="NCBI Taxonomy" id="121428"/>
    <lineage>
        <taxon>Bacteria</taxon>
        <taxon>Pseudomonadati</taxon>
        <taxon>Pseudomonadota</taxon>
        <taxon>Alphaproteobacteria</taxon>
        <taxon>Sphingomonadales</taxon>
        <taxon>Sphingomonadaceae</taxon>
        <taxon>Sphingobium</taxon>
    </lineage>
</organism>
<dbReference type="RefSeq" id="WP_310222588.1">
    <property type="nucleotide sequence ID" value="NZ_JAVDWV010000004.1"/>
</dbReference>
<dbReference type="SUPFAM" id="SSF55961">
    <property type="entry name" value="Bet v1-like"/>
    <property type="match status" value="1"/>
</dbReference>
<dbReference type="InterPro" id="IPR050584">
    <property type="entry name" value="Cholesterol_7-desaturase"/>
</dbReference>
<name>A0ABU1WYF4_SPHXE</name>
<dbReference type="PANTHER" id="PTHR21266">
    <property type="entry name" value="IRON-SULFUR DOMAIN CONTAINING PROTEIN"/>
    <property type="match status" value="1"/>
</dbReference>
<dbReference type="EMBL" id="JAVDWV010000004">
    <property type="protein sequence ID" value="MDR7154358.1"/>
    <property type="molecule type" value="Genomic_DNA"/>
</dbReference>
<accession>A0ABU1WYF4</accession>
<protein>
    <submittedName>
        <fullName evidence="7">Phenylpropionate dioxygenase-like ring-hydroxylating dioxygenase large terminal subunit</fullName>
    </submittedName>
</protein>
<dbReference type="SUPFAM" id="SSF50022">
    <property type="entry name" value="ISP domain"/>
    <property type="match status" value="1"/>
</dbReference>
<dbReference type="Proteomes" id="UP001267638">
    <property type="component" value="Unassembled WGS sequence"/>
</dbReference>
<comment type="caution">
    <text evidence="7">The sequence shown here is derived from an EMBL/GenBank/DDBJ whole genome shotgun (WGS) entry which is preliminary data.</text>
</comment>
<evidence type="ECO:0000256" key="3">
    <source>
        <dbReference type="ARBA" id="ARBA00023002"/>
    </source>
</evidence>
<keyword evidence="2" id="KW-0479">Metal-binding</keyword>
<dbReference type="PANTHER" id="PTHR21266:SF19">
    <property type="entry name" value="CHLOROPHYLLIDE A OXYGENASE, CHLOROPLASTIC"/>
    <property type="match status" value="1"/>
</dbReference>
<dbReference type="Gene3D" id="2.102.10.10">
    <property type="entry name" value="Rieske [2Fe-2S] iron-sulphur domain"/>
    <property type="match status" value="1"/>
</dbReference>
<evidence type="ECO:0000313" key="8">
    <source>
        <dbReference type="Proteomes" id="UP001267638"/>
    </source>
</evidence>
<gene>
    <name evidence="7" type="ORF">J2W40_001170</name>
</gene>
<keyword evidence="3" id="KW-0560">Oxidoreductase</keyword>
<evidence type="ECO:0000256" key="4">
    <source>
        <dbReference type="ARBA" id="ARBA00023004"/>
    </source>
</evidence>
<dbReference type="InterPro" id="IPR036922">
    <property type="entry name" value="Rieske_2Fe-2S_sf"/>
</dbReference>
<feature type="domain" description="Rieske" evidence="6">
    <location>
        <begin position="24"/>
        <end position="126"/>
    </location>
</feature>
<keyword evidence="8" id="KW-1185">Reference proteome</keyword>
<dbReference type="Gene3D" id="3.90.380.10">
    <property type="entry name" value="Naphthalene 1,2-dioxygenase Alpha Subunit, Chain A, domain 1"/>
    <property type="match status" value="1"/>
</dbReference>
<evidence type="ECO:0000313" key="7">
    <source>
        <dbReference type="EMBL" id="MDR7154358.1"/>
    </source>
</evidence>
<dbReference type="InterPro" id="IPR017941">
    <property type="entry name" value="Rieske_2Fe-2S"/>
</dbReference>
<dbReference type="PROSITE" id="PS51296">
    <property type="entry name" value="RIESKE"/>
    <property type="match status" value="1"/>
</dbReference>
<evidence type="ECO:0000256" key="5">
    <source>
        <dbReference type="ARBA" id="ARBA00023014"/>
    </source>
</evidence>